<feature type="region of interest" description="Disordered" evidence="6">
    <location>
        <begin position="272"/>
        <end position="319"/>
    </location>
</feature>
<reference evidence="8" key="1">
    <citation type="submission" date="2022-03" db="EMBL/GenBank/DDBJ databases">
        <authorList>
            <person name="Alioto T."/>
            <person name="Alioto T."/>
            <person name="Gomez Garrido J."/>
        </authorList>
    </citation>
    <scope>NUCLEOTIDE SEQUENCE</scope>
</reference>
<feature type="region of interest" description="Disordered" evidence="6">
    <location>
        <begin position="182"/>
        <end position="201"/>
    </location>
</feature>
<dbReference type="Pfam" id="PF02902">
    <property type="entry name" value="Peptidase_C48"/>
    <property type="match status" value="1"/>
</dbReference>
<feature type="compositionally biased region" description="Polar residues" evidence="6">
    <location>
        <begin position="354"/>
        <end position="365"/>
    </location>
</feature>
<evidence type="ECO:0000313" key="8">
    <source>
        <dbReference type="EMBL" id="CAH2223081.1"/>
    </source>
</evidence>
<protein>
    <submittedName>
        <fullName evidence="8">Sentrin-specific protease 7</fullName>
    </submittedName>
</protein>
<dbReference type="GO" id="GO:0006508">
    <property type="term" value="P:proteolysis"/>
    <property type="evidence" value="ECO:0007669"/>
    <property type="project" value="UniProtKB-KW"/>
</dbReference>
<dbReference type="GO" id="GO:0005737">
    <property type="term" value="C:cytoplasm"/>
    <property type="evidence" value="ECO:0007669"/>
    <property type="project" value="TreeGrafter"/>
</dbReference>
<dbReference type="InterPro" id="IPR038765">
    <property type="entry name" value="Papain-like_cys_pep_sf"/>
</dbReference>
<dbReference type="Proteomes" id="UP001295444">
    <property type="component" value="Chromosome 01"/>
</dbReference>
<feature type="compositionally biased region" description="Low complexity" evidence="6">
    <location>
        <begin position="412"/>
        <end position="424"/>
    </location>
</feature>
<dbReference type="EMBL" id="OW240912">
    <property type="protein sequence ID" value="CAH2223081.1"/>
    <property type="molecule type" value="Genomic_DNA"/>
</dbReference>
<keyword evidence="4" id="KW-0833">Ubl conjugation pathway</keyword>
<dbReference type="GO" id="GO:0070139">
    <property type="term" value="F:SUMO-specific endopeptidase activity"/>
    <property type="evidence" value="ECO:0007669"/>
    <property type="project" value="TreeGrafter"/>
</dbReference>
<feature type="compositionally biased region" description="Polar residues" evidence="6">
    <location>
        <begin position="304"/>
        <end position="319"/>
    </location>
</feature>
<comment type="similarity">
    <text evidence="1">Belongs to the peptidase C48 family.</text>
</comment>
<evidence type="ECO:0000256" key="1">
    <source>
        <dbReference type="ARBA" id="ARBA00005234"/>
    </source>
</evidence>
<dbReference type="FunFam" id="1.10.418.20:FF:000001">
    <property type="entry name" value="sentrin-specific protease 6 isoform X1"/>
    <property type="match status" value="1"/>
</dbReference>
<dbReference type="FunFam" id="1.10.418.20:FF:000004">
    <property type="entry name" value="sentrin-specific protease 7 isoform X1"/>
    <property type="match status" value="1"/>
</dbReference>
<keyword evidence="3 8" id="KW-0645">Protease</keyword>
<name>A0AAD1R3P6_PELCU</name>
<feature type="compositionally biased region" description="Basic and acidic residues" evidence="6">
    <location>
        <begin position="340"/>
        <end position="349"/>
    </location>
</feature>
<dbReference type="PROSITE" id="PS50600">
    <property type="entry name" value="ULP_PROTEASE"/>
    <property type="match status" value="1"/>
</dbReference>
<dbReference type="InterPro" id="IPR051947">
    <property type="entry name" value="Sentrin-specific_protease"/>
</dbReference>
<dbReference type="SUPFAM" id="SSF54001">
    <property type="entry name" value="Cysteine proteinases"/>
    <property type="match status" value="1"/>
</dbReference>
<feature type="region of interest" description="Disordered" evidence="6">
    <location>
        <begin position="334"/>
        <end position="457"/>
    </location>
</feature>
<evidence type="ECO:0000256" key="2">
    <source>
        <dbReference type="ARBA" id="ARBA00022553"/>
    </source>
</evidence>
<feature type="compositionally biased region" description="Polar residues" evidence="6">
    <location>
        <begin position="192"/>
        <end position="201"/>
    </location>
</feature>
<dbReference type="Gene3D" id="1.10.418.20">
    <property type="match status" value="1"/>
</dbReference>
<dbReference type="GO" id="GO:0005634">
    <property type="term" value="C:nucleus"/>
    <property type="evidence" value="ECO:0007669"/>
    <property type="project" value="TreeGrafter"/>
</dbReference>
<organism evidence="8 9">
    <name type="scientific">Pelobates cultripes</name>
    <name type="common">Western spadefoot toad</name>
    <dbReference type="NCBI Taxonomy" id="61616"/>
    <lineage>
        <taxon>Eukaryota</taxon>
        <taxon>Metazoa</taxon>
        <taxon>Chordata</taxon>
        <taxon>Craniata</taxon>
        <taxon>Vertebrata</taxon>
        <taxon>Euteleostomi</taxon>
        <taxon>Amphibia</taxon>
        <taxon>Batrachia</taxon>
        <taxon>Anura</taxon>
        <taxon>Pelobatoidea</taxon>
        <taxon>Pelobatidae</taxon>
        <taxon>Pelobates</taxon>
    </lineage>
</organism>
<feature type="domain" description="Ubiquitin-like protease family profile" evidence="7">
    <location>
        <begin position="713"/>
        <end position="975"/>
    </location>
</feature>
<evidence type="ECO:0000259" key="7">
    <source>
        <dbReference type="PROSITE" id="PS50600"/>
    </source>
</evidence>
<keyword evidence="5" id="KW-0378">Hydrolase</keyword>
<dbReference type="Gene3D" id="3.30.310.130">
    <property type="entry name" value="Ubiquitin-related"/>
    <property type="match status" value="1"/>
</dbReference>
<feature type="region of interest" description="Disordered" evidence="6">
    <location>
        <begin position="633"/>
        <end position="666"/>
    </location>
</feature>
<dbReference type="PANTHER" id="PTHR46896">
    <property type="entry name" value="SENTRIN-SPECIFIC PROTEASE"/>
    <property type="match status" value="1"/>
</dbReference>
<evidence type="ECO:0000256" key="5">
    <source>
        <dbReference type="ARBA" id="ARBA00022801"/>
    </source>
</evidence>
<gene>
    <name evidence="8" type="ORF">PECUL_23A040288</name>
</gene>
<dbReference type="GO" id="GO:0016926">
    <property type="term" value="P:protein desumoylation"/>
    <property type="evidence" value="ECO:0007669"/>
    <property type="project" value="TreeGrafter"/>
</dbReference>
<dbReference type="AlphaFoldDB" id="A0AAD1R3P6"/>
<evidence type="ECO:0000256" key="6">
    <source>
        <dbReference type="SAM" id="MobiDB-lite"/>
    </source>
</evidence>
<proteinExistence type="inferred from homology"/>
<evidence type="ECO:0000256" key="4">
    <source>
        <dbReference type="ARBA" id="ARBA00022786"/>
    </source>
</evidence>
<keyword evidence="9" id="KW-1185">Reference proteome</keyword>
<evidence type="ECO:0000313" key="9">
    <source>
        <dbReference type="Proteomes" id="UP001295444"/>
    </source>
</evidence>
<accession>A0AAD1R3P6</accession>
<dbReference type="PANTHER" id="PTHR46896:SF2">
    <property type="entry name" value="SENTRIN-SPECIFIC PROTEASE 7"/>
    <property type="match status" value="1"/>
</dbReference>
<feature type="compositionally biased region" description="Basic and acidic residues" evidence="6">
    <location>
        <begin position="633"/>
        <end position="646"/>
    </location>
</feature>
<keyword evidence="2" id="KW-0597">Phosphoprotein</keyword>
<sequence>MKHSGHSNGGFLGTVTAVTLPIASQQRPLRKPNDKQRPVITWCPPCQCQVTWCLLTSEVRLVRPTCQDVTSALVRGWESIWASTVPIPWELCVYVLGGLRVVPHTDSHHTGSAGTAEHSGKHRASLLSTANRSLVLKGLKICGINQLFRIAQSLFVMMDKQKKALQTYALVTEKPPTFRIPKKKDESWSEDVPQNSPLSDFRNVTTRKKTCSSYNLFNKTRNKESCEYYTSKCGSHSSSRPETHMLSCSIGPLKKRSPPYNMCPEKRLSVERKDEVMLESPPSKACQDVSNKPVSPRKDANVWGNKTRNPDQGIQSPQELSILECKDHLKKATTRKVKHEKNDCDKQTEELISVGNNSKETSSQRDPAAQVKACPKRFKNTSTDRPSLGTPRVDGDSERPCKRKLHLKHCSNESSSSSEPIVLSSDEEASSKKNAFPVPYRSPPSETAVTQESSKKGTELNNKAECSVMEIKYMYVYFGNKKARSTGCVKFSHKSITIPLKGVCLTVDTSKLLRYGLWVKNGGDSLGGQAIIFLWVDKDHAQSLNKQTEANTNILTAKTTEFIFLELNNIPTKSEQVQLVEIMKRASKHGSSSLAHIFSWDDAYPMLKELCPEENSFMSSCFFDFQMTRRQDHHLSPRSVPERDVDTEQNPKGVKEKPAEKPAPSYSLLHRSQNGRLSFSLTPKQDHSWRPMQNGGSLQKLLVYPPPPTKGGLGVTNEDLECLEHGEFLNDVIIDFYLKFLLLEKFPRVFAEKCHIFSSFFFKCLTRKDVGLDDNKTTLTSAQRRHQRVKTWTRHIDLFSKDFVFVPVNENSHWYLVVICFPGLEKAVYEDSDKPISTTLQSQETRIPSSSTSVIVLNDRIIKEYEHSSDAKGSHCQSPSKTSIPSVKCKQTTERNRFRKILKRPCFLIFDSLTTPSVPSTIHVLREYLRVEWDMKKTSPREFNSLNFIAIHPKVPKQDNSTDCGLYLLQYVESFFLKPIDNFDHPMHLEEWFPLSVVKNKREEIRDLILQLHLKQMS</sequence>
<evidence type="ECO:0000256" key="3">
    <source>
        <dbReference type="ARBA" id="ARBA00022670"/>
    </source>
</evidence>
<dbReference type="InterPro" id="IPR003653">
    <property type="entry name" value="Peptidase_C48_C"/>
</dbReference>